<proteinExistence type="inferred from homology"/>
<evidence type="ECO:0000256" key="2">
    <source>
        <dbReference type="ARBA" id="ARBA00023136"/>
    </source>
</evidence>
<dbReference type="STRING" id="56804.BAE46_02110"/>
<dbReference type="GO" id="GO:0001530">
    <property type="term" value="F:lipopolysaccharide binding"/>
    <property type="evidence" value="ECO:0007669"/>
    <property type="project" value="TreeGrafter"/>
</dbReference>
<keyword evidence="5 6" id="KW-0449">Lipoprotein</keyword>
<dbReference type="eggNOG" id="COG2980">
    <property type="taxonomic scope" value="Bacteria"/>
</dbReference>
<dbReference type="Proteomes" id="UP000053586">
    <property type="component" value="Unassembled WGS sequence"/>
</dbReference>
<evidence type="ECO:0000256" key="3">
    <source>
        <dbReference type="ARBA" id="ARBA00023139"/>
    </source>
</evidence>
<keyword evidence="4 6" id="KW-0998">Cell outer membrane</keyword>
<dbReference type="PANTHER" id="PTHR38098:SF1">
    <property type="entry name" value="LPS-ASSEMBLY LIPOPROTEIN LPTE"/>
    <property type="match status" value="1"/>
</dbReference>
<name>H5TAC1_9ALTE</name>
<organism evidence="7 8">
    <name type="scientific">Glaciecola punicea ACAM 611</name>
    <dbReference type="NCBI Taxonomy" id="1121923"/>
    <lineage>
        <taxon>Bacteria</taxon>
        <taxon>Pseudomonadati</taxon>
        <taxon>Pseudomonadota</taxon>
        <taxon>Gammaproteobacteria</taxon>
        <taxon>Alteromonadales</taxon>
        <taxon>Alteromonadaceae</taxon>
        <taxon>Glaciecola</taxon>
    </lineage>
</organism>
<evidence type="ECO:0000256" key="5">
    <source>
        <dbReference type="ARBA" id="ARBA00023288"/>
    </source>
</evidence>
<dbReference type="EMBL" id="BAET01000008">
    <property type="protein sequence ID" value="GAB55248.1"/>
    <property type="molecule type" value="Genomic_DNA"/>
</dbReference>
<comment type="similarity">
    <text evidence="6">Belongs to the LptE lipoprotein family.</text>
</comment>
<accession>H5TAC1</accession>
<dbReference type="PANTHER" id="PTHR38098">
    <property type="entry name" value="LPS-ASSEMBLY LIPOPROTEIN LPTE"/>
    <property type="match status" value="1"/>
</dbReference>
<protein>
    <recommendedName>
        <fullName evidence="6">LPS-assembly lipoprotein LptE</fullName>
    </recommendedName>
</protein>
<gene>
    <name evidence="6" type="primary">lptE</name>
    <name evidence="7" type="ORF">GPUN_1118</name>
</gene>
<dbReference type="Pfam" id="PF04390">
    <property type="entry name" value="LptE"/>
    <property type="match status" value="1"/>
</dbReference>
<keyword evidence="1 6" id="KW-0732">Signal</keyword>
<sequence length="199" mass="22309">MNKRLSTWIKLITFSSCIAIVAGCGFTLRGSQALPENLTQVGIIAPFQYSGLSRALQKRLPVYQLTGVITPSASVDSAMLGKTVVIQLQPEQFERRLLSVFSSGQVAEYDLVYSVKYTVTFPNKLPIDNTLTVSREYQDDPDQILAKSRELNLVLSELRVESADRIIRLLSSQYNRSIVSTNKQVVKKPTTPLIRKRED</sequence>
<dbReference type="Gene3D" id="3.30.160.150">
    <property type="entry name" value="Lipoprotein like domain"/>
    <property type="match status" value="1"/>
</dbReference>
<dbReference type="GO" id="GO:1990351">
    <property type="term" value="C:transporter complex"/>
    <property type="evidence" value="ECO:0007669"/>
    <property type="project" value="TreeGrafter"/>
</dbReference>
<evidence type="ECO:0000256" key="6">
    <source>
        <dbReference type="HAMAP-Rule" id="MF_01186"/>
    </source>
</evidence>
<keyword evidence="3 6" id="KW-0564">Palmitate</keyword>
<evidence type="ECO:0000256" key="1">
    <source>
        <dbReference type="ARBA" id="ARBA00022729"/>
    </source>
</evidence>
<dbReference type="GO" id="GO:0009279">
    <property type="term" value="C:cell outer membrane"/>
    <property type="evidence" value="ECO:0007669"/>
    <property type="project" value="UniProtKB-SubCell"/>
</dbReference>
<dbReference type="GO" id="GO:0015920">
    <property type="term" value="P:lipopolysaccharide transport"/>
    <property type="evidence" value="ECO:0007669"/>
    <property type="project" value="TreeGrafter"/>
</dbReference>
<evidence type="ECO:0000256" key="4">
    <source>
        <dbReference type="ARBA" id="ARBA00023237"/>
    </source>
</evidence>
<reference evidence="7 8" key="2">
    <citation type="journal article" date="2017" name="Antonie Van Leeuwenhoek">
        <title>Rhizobium rhizosphaerae sp. nov., a novel species isolated from rice rhizosphere.</title>
        <authorList>
            <person name="Zhao J.J."/>
            <person name="Zhang J."/>
            <person name="Zhang R.J."/>
            <person name="Zhang C.W."/>
            <person name="Yin H.Q."/>
            <person name="Zhang X.X."/>
        </authorList>
    </citation>
    <scope>NUCLEOTIDE SEQUENCE [LARGE SCALE GENOMIC DNA]</scope>
    <source>
        <strain evidence="7 8">ACAM 611</strain>
    </source>
</reference>
<reference evidence="7 8" key="1">
    <citation type="journal article" date="2012" name="J. Bacteriol.">
        <title>Genome sequence of proteorhodopsin-containing sea ice bacterium Glaciecola punicea ACAM 611T.</title>
        <authorList>
            <person name="Qin Q.-L."/>
            <person name="Xie B.-B."/>
            <person name="Shu Y.-L."/>
            <person name="Rong J.-C."/>
            <person name="Zhao D.-L."/>
            <person name="Zhang X.-Y."/>
            <person name="Chen X.-L."/>
            <person name="Zhou B.-C."/>
            <person name="Zhanga Y.-Z."/>
        </authorList>
    </citation>
    <scope>NUCLEOTIDE SEQUENCE [LARGE SCALE GENOMIC DNA]</scope>
    <source>
        <strain evidence="7 8">ACAM 611</strain>
    </source>
</reference>
<keyword evidence="2 6" id="KW-0472">Membrane</keyword>
<comment type="subcellular location">
    <subcellularLocation>
        <location evidence="6">Cell outer membrane</location>
        <topology evidence="6">Lipid-anchor</topology>
    </subcellularLocation>
</comment>
<keyword evidence="8" id="KW-1185">Reference proteome</keyword>
<evidence type="ECO:0000313" key="7">
    <source>
        <dbReference type="EMBL" id="GAB55248.1"/>
    </source>
</evidence>
<comment type="caution">
    <text evidence="7">The sequence shown here is derived from an EMBL/GenBank/DDBJ whole genome shotgun (WGS) entry which is preliminary data.</text>
</comment>
<evidence type="ECO:0000313" key="8">
    <source>
        <dbReference type="Proteomes" id="UP000053586"/>
    </source>
</evidence>
<comment type="subunit">
    <text evidence="6">Component of the lipopolysaccharide transport and assembly complex. Interacts with LptD.</text>
</comment>
<dbReference type="GO" id="GO:0043165">
    <property type="term" value="P:Gram-negative-bacterium-type cell outer membrane assembly"/>
    <property type="evidence" value="ECO:0007669"/>
    <property type="project" value="UniProtKB-UniRule"/>
</dbReference>
<dbReference type="AlphaFoldDB" id="H5TAC1"/>
<comment type="function">
    <text evidence="6">Together with LptD, is involved in the assembly of lipopolysaccharide (LPS) at the surface of the outer membrane. Required for the proper assembly of LptD. Binds LPS and may serve as the LPS recognition site at the outer membrane.</text>
</comment>
<dbReference type="InterPro" id="IPR007485">
    <property type="entry name" value="LPS_assembly_LptE"/>
</dbReference>
<dbReference type="PROSITE" id="PS51257">
    <property type="entry name" value="PROKAR_LIPOPROTEIN"/>
    <property type="match status" value="1"/>
</dbReference>
<dbReference type="HAMAP" id="MF_01186">
    <property type="entry name" value="LPS_assembly_LptE"/>
    <property type="match status" value="1"/>
</dbReference>